<dbReference type="EMBL" id="JAEPRB010000052">
    <property type="protein sequence ID" value="KAG2223931.1"/>
    <property type="molecule type" value="Genomic_DNA"/>
</dbReference>
<keyword evidence="4" id="KW-1185">Reference proteome</keyword>
<dbReference type="PANTHER" id="PTHR12100">
    <property type="entry name" value="SEC10"/>
    <property type="match status" value="1"/>
</dbReference>
<dbReference type="AlphaFoldDB" id="A0A8H7S774"/>
<dbReference type="Proteomes" id="UP000646827">
    <property type="component" value="Unassembled WGS sequence"/>
</dbReference>
<dbReference type="PROSITE" id="PS50181">
    <property type="entry name" value="FBOX"/>
    <property type="match status" value="1"/>
</dbReference>
<dbReference type="OrthoDB" id="5554140at2759"/>
<accession>A0A8H7S774</accession>
<name>A0A8H7S774_9FUNG</name>
<evidence type="ECO:0000313" key="4">
    <source>
        <dbReference type="Proteomes" id="UP000646827"/>
    </source>
</evidence>
<dbReference type="InterPro" id="IPR048627">
    <property type="entry name" value="Sec10_HB"/>
</dbReference>
<dbReference type="InterPro" id="IPR036047">
    <property type="entry name" value="F-box-like_dom_sf"/>
</dbReference>
<dbReference type="Pfam" id="PF07393">
    <property type="entry name" value="Sec10_HB"/>
    <property type="match status" value="1"/>
</dbReference>
<sequence length="873" mass="98782">MSFIDAPDESPQSPNMPAPLKPVAAAKQQRSLPPDILIRIFQYLPVPSLANVALASRRFKVLAYDDEIWDDKLRRMLDQDTGALAATLEGKTGNSALMDIGQSIRINNKPLNALIPGLSTDPYSARARAKSTGESRENFKELYIRLLPYYTDLRQKHRESKVLKDYGTRPEECAKLLNTLKGFGACGVVDDYKQINEAVETLCQYFESASLHEFEIAYDVHNTAEMKIYAHALIALNGGSICIQTFVQKHPIFFDNPFNPDDNYKSSPSDLEPFKKFMSLVIEEFKQQSHVVAETFPEDVDVYYMFVDRVLEDVVSDYVNSLLGIAQSHETRLYLHTISIVLDSMAEVVDELTKEDLPRKIDRERGINLIFKLFLPFLDDYLYEEQSYVKSACDELIEEWNNDSGVRRGEDQSARLSNHSRETFKRNYLNAFKKVIALPVDLVSTAATTIASPFQRSSTVKTSEADSRKESTDSPVSGSPKSTPPTTPKVLTAGALGDEKGSPLSPKSPTSASIQSPQSSRHSLKSSDTRSMDLGFAMHELDMMQDLLSLETVLQLIHINKDAERRVERFIKIGFPGRMRGEIQKTFEHIFVSLLKVLGNQHIEPAFDRALEHLTSYTPDLESLEGNAGDVPPLTEFFEMVHVGDVIQQMVQLYYDEEISKYVDKHDFINEVNKEKKVFERILDDCVANGMDRGIQVLLAQVQYILTHEQKPEDYNPPENVVCDLKPTKACRNSIECIRSNTSMLNGAAEKSTMDLFFGEIGRRFAEVLYKHLKTQVVNEQGGFRYISDMNAYYDFAASLRQKSVTPYFAALKALANIYIISSAQDIKNVIHDLERYHGLMKTEDLFEFAACRSDWPVVKKVVTKDMTDCSIM</sequence>
<feature type="compositionally biased region" description="Basic and acidic residues" evidence="1">
    <location>
        <begin position="463"/>
        <end position="472"/>
    </location>
</feature>
<proteinExistence type="predicted"/>
<evidence type="ECO:0000259" key="2">
    <source>
        <dbReference type="PROSITE" id="PS50181"/>
    </source>
</evidence>
<dbReference type="Pfam" id="PF12937">
    <property type="entry name" value="F-box-like"/>
    <property type="match status" value="1"/>
</dbReference>
<evidence type="ECO:0000313" key="3">
    <source>
        <dbReference type="EMBL" id="KAG2223931.1"/>
    </source>
</evidence>
<gene>
    <name evidence="3" type="ORF">INT45_009383</name>
</gene>
<dbReference type="GO" id="GO:0006893">
    <property type="term" value="P:Golgi to plasma membrane transport"/>
    <property type="evidence" value="ECO:0007669"/>
    <property type="project" value="TreeGrafter"/>
</dbReference>
<dbReference type="PANTHER" id="PTHR12100:SF1">
    <property type="entry name" value="RECYCLIN-1"/>
    <property type="match status" value="1"/>
</dbReference>
<dbReference type="SUPFAM" id="SSF81383">
    <property type="entry name" value="F-box domain"/>
    <property type="match status" value="1"/>
</dbReference>
<comment type="caution">
    <text evidence="3">The sequence shown here is derived from an EMBL/GenBank/DDBJ whole genome shotgun (WGS) entry which is preliminary data.</text>
</comment>
<feature type="compositionally biased region" description="Polar residues" evidence="1">
    <location>
        <begin position="505"/>
        <end position="521"/>
    </location>
</feature>
<reference evidence="3 4" key="1">
    <citation type="submission" date="2020-12" db="EMBL/GenBank/DDBJ databases">
        <title>Metabolic potential, ecology and presence of endohyphal bacteria is reflected in genomic diversity of Mucoromycotina.</title>
        <authorList>
            <person name="Muszewska A."/>
            <person name="Okrasinska A."/>
            <person name="Steczkiewicz K."/>
            <person name="Drgas O."/>
            <person name="Orlowska M."/>
            <person name="Perlinska-Lenart U."/>
            <person name="Aleksandrzak-Piekarczyk T."/>
            <person name="Szatraj K."/>
            <person name="Zielenkiewicz U."/>
            <person name="Pilsyk S."/>
            <person name="Malc E."/>
            <person name="Mieczkowski P."/>
            <person name="Kruszewska J.S."/>
            <person name="Biernat P."/>
            <person name="Pawlowska J."/>
        </authorList>
    </citation>
    <scope>NUCLEOTIDE SEQUENCE [LARGE SCALE GENOMIC DNA]</scope>
    <source>
        <strain evidence="3 4">CBS 142.35</strain>
    </source>
</reference>
<dbReference type="SMART" id="SM00256">
    <property type="entry name" value="FBOX"/>
    <property type="match status" value="1"/>
</dbReference>
<protein>
    <recommendedName>
        <fullName evidence="2">F-box domain-containing protein</fullName>
    </recommendedName>
</protein>
<feature type="domain" description="F-box" evidence="2">
    <location>
        <begin position="26"/>
        <end position="72"/>
    </location>
</feature>
<dbReference type="GO" id="GO:0006887">
    <property type="term" value="P:exocytosis"/>
    <property type="evidence" value="ECO:0007669"/>
    <property type="project" value="TreeGrafter"/>
</dbReference>
<feature type="region of interest" description="Disordered" evidence="1">
    <location>
        <begin position="1"/>
        <end position="25"/>
    </location>
</feature>
<dbReference type="GO" id="GO:0000145">
    <property type="term" value="C:exocyst"/>
    <property type="evidence" value="ECO:0007669"/>
    <property type="project" value="TreeGrafter"/>
</dbReference>
<organism evidence="3 4">
    <name type="scientific">Circinella minor</name>
    <dbReference type="NCBI Taxonomy" id="1195481"/>
    <lineage>
        <taxon>Eukaryota</taxon>
        <taxon>Fungi</taxon>
        <taxon>Fungi incertae sedis</taxon>
        <taxon>Mucoromycota</taxon>
        <taxon>Mucoromycotina</taxon>
        <taxon>Mucoromycetes</taxon>
        <taxon>Mucorales</taxon>
        <taxon>Lichtheimiaceae</taxon>
        <taxon>Circinella</taxon>
    </lineage>
</organism>
<evidence type="ECO:0000256" key="1">
    <source>
        <dbReference type="SAM" id="MobiDB-lite"/>
    </source>
</evidence>
<dbReference type="InterPro" id="IPR001810">
    <property type="entry name" value="F-box_dom"/>
</dbReference>
<dbReference type="InterPro" id="IPR009976">
    <property type="entry name" value="Sec10-like"/>
</dbReference>
<feature type="region of interest" description="Disordered" evidence="1">
    <location>
        <begin position="454"/>
        <end position="528"/>
    </location>
</feature>
<dbReference type="Gene3D" id="1.20.1280.50">
    <property type="match status" value="1"/>
</dbReference>